<evidence type="ECO:0000313" key="3">
    <source>
        <dbReference type="Proteomes" id="UP000019249"/>
    </source>
</evidence>
<accession>A0ABN0REI3</accession>
<dbReference type="EMBL" id="AODF01000020">
    <property type="protein sequence ID" value="EUJ30982.1"/>
    <property type="molecule type" value="Genomic_DNA"/>
</dbReference>
<comment type="caution">
    <text evidence="2">The sequence shown here is derived from an EMBL/GenBank/DDBJ whole genome shotgun (WGS) entry which is preliminary data.</text>
</comment>
<name>A0ABN0REI3_9LIST</name>
<evidence type="ECO:0000259" key="1">
    <source>
        <dbReference type="Pfam" id="PF06114"/>
    </source>
</evidence>
<protein>
    <recommendedName>
        <fullName evidence="1">IrrE N-terminal-like domain-containing protein</fullName>
    </recommendedName>
</protein>
<dbReference type="RefSeq" id="WP_036097524.1">
    <property type="nucleotide sequence ID" value="NZ_AODF01000020.1"/>
</dbReference>
<keyword evidence="3" id="KW-1185">Reference proteome</keyword>
<sequence length="150" mass="18366">MYEKLVHDYENQILIKEEKMPEKLPALYLNGTIFIDSRKTQIEKSCLLIEELMHWKYTYGNIIDQRKLTNRKQETFARRRGYEELIPLESIIKSFYQGQREYHEVAEHLEVTEEFLRKTVDTYREKYGLMYSYGRYYINFGNTIDVYKKY</sequence>
<feature type="domain" description="IrrE N-terminal-like" evidence="1">
    <location>
        <begin position="29"/>
        <end position="119"/>
    </location>
</feature>
<dbReference type="Proteomes" id="UP000019249">
    <property type="component" value="Unassembled WGS sequence"/>
</dbReference>
<gene>
    <name evidence="2" type="ORF">MFLO_09822</name>
</gene>
<evidence type="ECO:0000313" key="2">
    <source>
        <dbReference type="EMBL" id="EUJ30982.1"/>
    </source>
</evidence>
<reference evidence="2 3" key="1">
    <citation type="journal article" date="2014" name="Int. J. Syst. Evol. Microbiol.">
        <title>Listeria floridensis sp. nov., Listeria aquatica sp. nov., Listeria cornellensis sp. nov., Listeria riparia sp. nov. and Listeria grandensis sp. nov., from agricultural and natural environments.</title>
        <authorList>
            <person name="den Bakker H.C."/>
            <person name="Warchocki S."/>
            <person name="Wright E.M."/>
            <person name="Allred A.F."/>
            <person name="Ahlstrom C."/>
            <person name="Manuel C.S."/>
            <person name="Stasiewicz M.J."/>
            <person name="Burrell A."/>
            <person name="Roof S."/>
            <person name="Strawn L."/>
            <person name="Fortes E.D."/>
            <person name="Nightingale K.K."/>
            <person name="Kephart D."/>
            <person name="Wiedmann M."/>
        </authorList>
    </citation>
    <scope>NUCLEOTIDE SEQUENCE [LARGE SCALE GENOMIC DNA]</scope>
    <source>
        <strain evidence="2 3">FSL S10-1187</strain>
    </source>
</reference>
<proteinExistence type="predicted"/>
<organism evidence="2 3">
    <name type="scientific">Listeria floridensis FSL S10-1187</name>
    <dbReference type="NCBI Taxonomy" id="1265817"/>
    <lineage>
        <taxon>Bacteria</taxon>
        <taxon>Bacillati</taxon>
        <taxon>Bacillota</taxon>
        <taxon>Bacilli</taxon>
        <taxon>Bacillales</taxon>
        <taxon>Listeriaceae</taxon>
        <taxon>Listeria</taxon>
    </lineage>
</organism>
<dbReference type="InterPro" id="IPR010359">
    <property type="entry name" value="IrrE_HExxH"/>
</dbReference>
<dbReference type="Pfam" id="PF06114">
    <property type="entry name" value="Peptidase_M78"/>
    <property type="match status" value="1"/>
</dbReference>